<reference evidence="1 2" key="1">
    <citation type="submission" date="2019-09" db="EMBL/GenBank/DDBJ databases">
        <title>Wenzhouxiangella sp. Genome sequencing and assembly.</title>
        <authorList>
            <person name="Zhang R."/>
        </authorList>
    </citation>
    <scope>NUCLEOTIDE SEQUENCE [LARGE SCALE GENOMIC DNA]</scope>
    <source>
        <strain evidence="1 2">W260</strain>
    </source>
</reference>
<name>A0A5N0TAD5_9GAMM</name>
<dbReference type="PROSITE" id="PS51257">
    <property type="entry name" value="PROKAR_LIPOPROTEIN"/>
    <property type="match status" value="1"/>
</dbReference>
<dbReference type="Proteomes" id="UP000325372">
    <property type="component" value="Unassembled WGS sequence"/>
</dbReference>
<protein>
    <submittedName>
        <fullName evidence="1">Uncharacterized protein</fullName>
    </submittedName>
</protein>
<evidence type="ECO:0000313" key="1">
    <source>
        <dbReference type="EMBL" id="KAA9131900.1"/>
    </source>
</evidence>
<accession>A0A5N0TAD5</accession>
<dbReference type="RefSeq" id="WP_150863690.1">
    <property type="nucleotide sequence ID" value="NZ_VYXP01000004.1"/>
</dbReference>
<sequence>MRRAWLLVTISLLCGCKPFSVQLFVRDVPADEAARVESALVEGGYTVVRNDSVTPELYQPTVVYFPGRKSSEAAEVSADILQQLGYSTVRVEPFFIDNHEYSPRTIGIYLRASTTPGPGQALPGVQRASFSTGCDDLDIFLTLVDDGAFHLALESGLEAVEVIVHEGRWQIENDRVELLAPGLNLDLAVTTGAADDLFSPGRVRGLQVVDDPRNATQGCQKPLRRLMER</sequence>
<comment type="caution">
    <text evidence="1">The sequence shown here is derived from an EMBL/GenBank/DDBJ whole genome shotgun (WGS) entry which is preliminary data.</text>
</comment>
<dbReference type="EMBL" id="VYXP01000004">
    <property type="protein sequence ID" value="KAA9131900.1"/>
    <property type="molecule type" value="Genomic_DNA"/>
</dbReference>
<gene>
    <name evidence="1" type="ORF">F3N42_06910</name>
</gene>
<dbReference type="AlphaFoldDB" id="A0A5N0TAD5"/>
<proteinExistence type="predicted"/>
<organism evidence="1 2">
    <name type="scientific">Marinihelvus fidelis</name>
    <dbReference type="NCBI Taxonomy" id="2613842"/>
    <lineage>
        <taxon>Bacteria</taxon>
        <taxon>Pseudomonadati</taxon>
        <taxon>Pseudomonadota</taxon>
        <taxon>Gammaproteobacteria</taxon>
        <taxon>Chromatiales</taxon>
        <taxon>Wenzhouxiangellaceae</taxon>
        <taxon>Marinihelvus</taxon>
    </lineage>
</organism>
<keyword evidence="2" id="KW-1185">Reference proteome</keyword>
<evidence type="ECO:0000313" key="2">
    <source>
        <dbReference type="Proteomes" id="UP000325372"/>
    </source>
</evidence>